<name>A0AAE1RU23_9SOLA</name>
<dbReference type="EMBL" id="JAVYJV010000012">
    <property type="protein sequence ID" value="KAK4357432.1"/>
    <property type="molecule type" value="Genomic_DNA"/>
</dbReference>
<feature type="region of interest" description="Disordered" evidence="1">
    <location>
        <begin position="33"/>
        <end position="56"/>
    </location>
</feature>
<comment type="caution">
    <text evidence="2">The sequence shown here is derived from an EMBL/GenBank/DDBJ whole genome shotgun (WGS) entry which is preliminary data.</text>
</comment>
<evidence type="ECO:0000313" key="2">
    <source>
        <dbReference type="EMBL" id="KAK4357432.1"/>
    </source>
</evidence>
<protein>
    <submittedName>
        <fullName evidence="2">Uncharacterized protein</fullName>
    </submittedName>
</protein>
<accession>A0AAE1RU23</accession>
<proteinExistence type="predicted"/>
<dbReference type="Proteomes" id="UP001291623">
    <property type="component" value="Unassembled WGS sequence"/>
</dbReference>
<keyword evidence="3" id="KW-1185">Reference proteome</keyword>
<organism evidence="2 3">
    <name type="scientific">Anisodus tanguticus</name>
    <dbReference type="NCBI Taxonomy" id="243964"/>
    <lineage>
        <taxon>Eukaryota</taxon>
        <taxon>Viridiplantae</taxon>
        <taxon>Streptophyta</taxon>
        <taxon>Embryophyta</taxon>
        <taxon>Tracheophyta</taxon>
        <taxon>Spermatophyta</taxon>
        <taxon>Magnoliopsida</taxon>
        <taxon>eudicotyledons</taxon>
        <taxon>Gunneridae</taxon>
        <taxon>Pentapetalae</taxon>
        <taxon>asterids</taxon>
        <taxon>lamiids</taxon>
        <taxon>Solanales</taxon>
        <taxon>Solanaceae</taxon>
        <taxon>Solanoideae</taxon>
        <taxon>Hyoscyameae</taxon>
        <taxon>Anisodus</taxon>
    </lineage>
</organism>
<dbReference type="AlphaFoldDB" id="A0AAE1RU23"/>
<sequence>MSNGAREPLVSPPIATSSTRFSLSVGSIPSIRAKSNSDYKDRSERGTRAGYVESNEKLNGETSMPMEVLKGIEKCINVLWFYVRPADRKKTSWTFGQQNVSKNRNKKVKYRT</sequence>
<evidence type="ECO:0000313" key="3">
    <source>
        <dbReference type="Proteomes" id="UP001291623"/>
    </source>
</evidence>
<reference evidence="2" key="1">
    <citation type="submission" date="2023-12" db="EMBL/GenBank/DDBJ databases">
        <title>Genome assembly of Anisodus tanguticus.</title>
        <authorList>
            <person name="Wang Y.-J."/>
        </authorList>
    </citation>
    <scope>NUCLEOTIDE SEQUENCE</scope>
    <source>
        <strain evidence="2">KB-2021</strain>
        <tissue evidence="2">Leaf</tissue>
    </source>
</reference>
<gene>
    <name evidence="2" type="ORF">RND71_023042</name>
</gene>
<feature type="compositionally biased region" description="Basic and acidic residues" evidence="1">
    <location>
        <begin position="35"/>
        <end position="47"/>
    </location>
</feature>
<evidence type="ECO:0000256" key="1">
    <source>
        <dbReference type="SAM" id="MobiDB-lite"/>
    </source>
</evidence>